<dbReference type="Pfam" id="PF22891">
    <property type="entry name" value="KH_PNO1_2nd"/>
    <property type="match status" value="1"/>
</dbReference>
<dbReference type="EMBL" id="JBDFQZ010000003">
    <property type="protein sequence ID" value="KAK9740815.1"/>
    <property type="molecule type" value="Genomic_DNA"/>
</dbReference>
<dbReference type="InterPro" id="IPR055212">
    <property type="entry name" value="KH-I_PNO1_first"/>
</dbReference>
<dbReference type="GO" id="GO:0005730">
    <property type="term" value="C:nucleolus"/>
    <property type="evidence" value="ECO:0007669"/>
    <property type="project" value="UniProtKB-SubCell"/>
</dbReference>
<dbReference type="Proteomes" id="UP001443914">
    <property type="component" value="Unassembled WGS sequence"/>
</dbReference>
<dbReference type="SMART" id="SM00322">
    <property type="entry name" value="KH"/>
    <property type="match status" value="1"/>
</dbReference>
<dbReference type="InterPro" id="IPR004087">
    <property type="entry name" value="KH_dom"/>
</dbReference>
<dbReference type="PANTHER" id="PTHR12826:SF13">
    <property type="entry name" value="RNA-BINDING PROTEIN PNO1"/>
    <property type="match status" value="1"/>
</dbReference>
<comment type="subcellular location">
    <subcellularLocation>
        <location evidence="1">Nucleus</location>
        <location evidence="1">Nucleolus</location>
    </subcellularLocation>
</comment>
<comment type="caution">
    <text evidence="7">The sequence shown here is derived from an EMBL/GenBank/DDBJ whole genome shotgun (WGS) entry which is preliminary data.</text>
</comment>
<name>A0AAW1LYP7_SAPOF</name>
<sequence length="219" mass="24468">MEAARTTNTIEIEGSTTSRPSSLKPKFAPLKAHEIYSGDVQFKTVTVPPHRYTPLKKAWLDIFTPIDEKMHIDIKFNPKTRTVALKTRHDTPEVNNLQKSADFVHAFTLGFDIEDAIILLKADDFYVGYLIVDEVKRLNGEHLSRAISRLSGKGGKTKFSIENATKTRIVIANTNIYILGSYKNIEVAKHALCSLILGSLAAKVYSKLRAVSARLAERL</sequence>
<evidence type="ECO:0000256" key="2">
    <source>
        <dbReference type="ARBA" id="ARBA00007515"/>
    </source>
</evidence>
<evidence type="ECO:0000256" key="4">
    <source>
        <dbReference type="ARBA" id="ARBA00023242"/>
    </source>
</evidence>
<dbReference type="EMBL" id="JBDFQZ010000003">
    <property type="protein sequence ID" value="KAK9740814.1"/>
    <property type="molecule type" value="Genomic_DNA"/>
</dbReference>
<dbReference type="Gene3D" id="3.30.1370.10">
    <property type="entry name" value="K Homology domain, type 1"/>
    <property type="match status" value="1"/>
</dbReference>
<evidence type="ECO:0000256" key="5">
    <source>
        <dbReference type="SAM" id="MobiDB-lite"/>
    </source>
</evidence>
<feature type="region of interest" description="Disordered" evidence="5">
    <location>
        <begin position="1"/>
        <end position="24"/>
    </location>
</feature>
<gene>
    <name evidence="7" type="ORF">RND81_03G062300</name>
</gene>
<evidence type="ECO:0000259" key="6">
    <source>
        <dbReference type="SMART" id="SM00322"/>
    </source>
</evidence>
<evidence type="ECO:0000313" key="8">
    <source>
        <dbReference type="Proteomes" id="UP001443914"/>
    </source>
</evidence>
<accession>A0AAW1LYP7</accession>
<dbReference type="PANTHER" id="PTHR12826">
    <property type="entry name" value="RIBONUCLEASE Y"/>
    <property type="match status" value="1"/>
</dbReference>
<dbReference type="AlphaFoldDB" id="A0AAW1LYP7"/>
<reference evidence="7 8" key="1">
    <citation type="submission" date="2024-03" db="EMBL/GenBank/DDBJ databases">
        <title>WGS assembly of Saponaria officinalis var. Norfolk2.</title>
        <authorList>
            <person name="Jenkins J."/>
            <person name="Shu S."/>
            <person name="Grimwood J."/>
            <person name="Barry K."/>
            <person name="Goodstein D."/>
            <person name="Schmutz J."/>
            <person name="Leebens-Mack J."/>
            <person name="Osbourn A."/>
        </authorList>
    </citation>
    <scope>NUCLEOTIDE SEQUENCE [LARGE SCALE GENOMIC DNA]</scope>
    <source>
        <strain evidence="8">cv. Norfolk2</strain>
        <strain evidence="7">JIC</strain>
        <tissue evidence="7">Leaf</tissue>
    </source>
</reference>
<protein>
    <recommendedName>
        <fullName evidence="6">K Homology domain-containing protein</fullName>
    </recommendedName>
</protein>
<organism evidence="7 8">
    <name type="scientific">Saponaria officinalis</name>
    <name type="common">Common soapwort</name>
    <name type="synonym">Lychnis saponaria</name>
    <dbReference type="NCBI Taxonomy" id="3572"/>
    <lineage>
        <taxon>Eukaryota</taxon>
        <taxon>Viridiplantae</taxon>
        <taxon>Streptophyta</taxon>
        <taxon>Embryophyta</taxon>
        <taxon>Tracheophyta</taxon>
        <taxon>Spermatophyta</taxon>
        <taxon>Magnoliopsida</taxon>
        <taxon>eudicotyledons</taxon>
        <taxon>Gunneridae</taxon>
        <taxon>Pentapetalae</taxon>
        <taxon>Caryophyllales</taxon>
        <taxon>Caryophyllaceae</taxon>
        <taxon>Caryophylleae</taxon>
        <taxon>Saponaria</taxon>
    </lineage>
</organism>
<dbReference type="SUPFAM" id="SSF54791">
    <property type="entry name" value="Eukaryotic type KH-domain (KH-domain type I)"/>
    <property type="match status" value="1"/>
</dbReference>
<keyword evidence="8" id="KW-1185">Reference proteome</keyword>
<dbReference type="InterPro" id="IPR036612">
    <property type="entry name" value="KH_dom_type_1_sf"/>
</dbReference>
<dbReference type="CDD" id="cd22391">
    <property type="entry name" value="KH-I_PNO1_rpt1"/>
    <property type="match status" value="1"/>
</dbReference>
<evidence type="ECO:0000256" key="1">
    <source>
        <dbReference type="ARBA" id="ARBA00004604"/>
    </source>
</evidence>
<comment type="similarity">
    <text evidence="2">Belongs to the PNO1 family.</text>
</comment>
<dbReference type="GO" id="GO:0003723">
    <property type="term" value="F:RNA binding"/>
    <property type="evidence" value="ECO:0007669"/>
    <property type="project" value="UniProtKB-KW"/>
</dbReference>
<evidence type="ECO:0000256" key="3">
    <source>
        <dbReference type="ARBA" id="ARBA00022884"/>
    </source>
</evidence>
<feature type="domain" description="K Homology" evidence="6">
    <location>
        <begin position="124"/>
        <end position="197"/>
    </location>
</feature>
<keyword evidence="4" id="KW-0539">Nucleus</keyword>
<dbReference type="InterPro" id="IPR055211">
    <property type="entry name" value="KH_PNO1_2nd"/>
</dbReference>
<feature type="compositionally biased region" description="Polar residues" evidence="5">
    <location>
        <begin position="1"/>
        <end position="21"/>
    </location>
</feature>
<keyword evidence="3" id="KW-0694">RNA-binding</keyword>
<evidence type="ECO:0000313" key="7">
    <source>
        <dbReference type="EMBL" id="KAK9740814.1"/>
    </source>
</evidence>
<proteinExistence type="inferred from homology"/>